<proteinExistence type="predicted"/>
<keyword evidence="4" id="KW-1185">Reference proteome</keyword>
<dbReference type="Pfam" id="PF04168">
    <property type="entry name" value="Alpha-E"/>
    <property type="match status" value="1"/>
</dbReference>
<evidence type="ECO:0000259" key="2">
    <source>
        <dbReference type="Pfam" id="PF04168"/>
    </source>
</evidence>
<dbReference type="PANTHER" id="PTHR34595:SF7">
    <property type="entry name" value="SLL1039 PROTEIN"/>
    <property type="match status" value="1"/>
</dbReference>
<feature type="region of interest" description="Disordered" evidence="1">
    <location>
        <begin position="316"/>
        <end position="342"/>
    </location>
</feature>
<dbReference type="InterPro" id="IPR051680">
    <property type="entry name" value="ATP-dep_Glu-Cys_Ligase-2"/>
</dbReference>
<dbReference type="InterPro" id="IPR007296">
    <property type="entry name" value="DUF403"/>
</dbReference>
<dbReference type="Proteomes" id="UP000676565">
    <property type="component" value="Unassembled WGS sequence"/>
</dbReference>
<organism evidence="3 4">
    <name type="scientific">Gemmata palustris</name>
    <dbReference type="NCBI Taxonomy" id="2822762"/>
    <lineage>
        <taxon>Bacteria</taxon>
        <taxon>Pseudomonadati</taxon>
        <taxon>Planctomycetota</taxon>
        <taxon>Planctomycetia</taxon>
        <taxon>Gemmatales</taxon>
        <taxon>Gemmataceae</taxon>
        <taxon>Gemmata</taxon>
    </lineage>
</organism>
<feature type="domain" description="DUF403" evidence="2">
    <location>
        <begin position="1"/>
        <end position="310"/>
    </location>
</feature>
<dbReference type="RefSeq" id="WP_210651948.1">
    <property type="nucleotide sequence ID" value="NZ_JAGKQQ010000001.1"/>
</dbReference>
<dbReference type="EMBL" id="JAGKQQ010000001">
    <property type="protein sequence ID" value="MBP3953942.1"/>
    <property type="molecule type" value="Genomic_DNA"/>
</dbReference>
<evidence type="ECO:0000313" key="3">
    <source>
        <dbReference type="EMBL" id="MBP3953942.1"/>
    </source>
</evidence>
<comment type="caution">
    <text evidence="3">The sequence shown here is derived from an EMBL/GenBank/DDBJ whole genome shotgun (WGS) entry which is preliminary data.</text>
</comment>
<name>A0ABS5BJR2_9BACT</name>
<gene>
    <name evidence="3" type="ORF">J8F10_01320</name>
</gene>
<evidence type="ECO:0000313" key="4">
    <source>
        <dbReference type="Proteomes" id="UP000676565"/>
    </source>
</evidence>
<reference evidence="3 4" key="1">
    <citation type="submission" date="2021-04" db="EMBL/GenBank/DDBJ databases">
        <authorList>
            <person name="Ivanova A."/>
        </authorList>
    </citation>
    <scope>NUCLEOTIDE SEQUENCE [LARGE SCALE GENOMIC DNA]</scope>
    <source>
        <strain evidence="3 4">G18</strain>
    </source>
</reference>
<dbReference type="PANTHER" id="PTHR34595">
    <property type="entry name" value="BLR5612 PROTEIN"/>
    <property type="match status" value="1"/>
</dbReference>
<sequence length="342" mass="38946">MISRVAEHCFWLARYLERAENTARVLEVNHTLLLDFHVPVEQQWRPLLIISGVHDYKDEPTAENVQEFMTWDRDNPFSIASSLAWARENARIIREVISAEMWERLNFYHLWMQGDEGRALFDAHRSEFYAQVRRINQLLHGIADTTMSHGEAWEFFKLGTYLERTSQTARIMDVKYHTLLPRVEDVGSPIDNAHWVAILMSCSGYEPFHKKPRLMPNDPASAVAEFLIFDELFPRSVRRCLRECEAATAAAAGHPVGVRPTEPERRLATLLAYLDARMIPDVIRDGLHETLTHVVDSVHEIGAAIHATFFAADVRPPDSKAQVPTPPSAPAPATMTQTQSQS</sequence>
<evidence type="ECO:0000256" key="1">
    <source>
        <dbReference type="SAM" id="MobiDB-lite"/>
    </source>
</evidence>
<feature type="compositionally biased region" description="Low complexity" evidence="1">
    <location>
        <begin position="331"/>
        <end position="342"/>
    </location>
</feature>
<protein>
    <submittedName>
        <fullName evidence="3">Alpha-E domain-containing protein</fullName>
    </submittedName>
</protein>
<accession>A0ABS5BJR2</accession>